<name>A0AAV9JCQ9_9PEZI</name>
<feature type="compositionally biased region" description="Polar residues" evidence="2">
    <location>
        <begin position="687"/>
        <end position="704"/>
    </location>
</feature>
<feature type="coiled-coil region" evidence="1">
    <location>
        <begin position="305"/>
        <end position="332"/>
    </location>
</feature>
<protein>
    <submittedName>
        <fullName evidence="3">Uncharacterized protein</fullName>
    </submittedName>
</protein>
<dbReference type="AlphaFoldDB" id="A0AAV9JCQ9"/>
<feature type="coiled-coil region" evidence="1">
    <location>
        <begin position="456"/>
        <end position="483"/>
    </location>
</feature>
<sequence>MGSDPRKPDYNPDYSETSKRIASRSPEGAGPRKVPKTTPREPSSTPSINGTSRRSSLSNAPSRPGAPTTPAADNRRASNQIQPELRKAVNKGSVNSPDSMGSRYEDAQSGRTTPLSANGVVARQNVLSTPQLNGVAEAAATSNPTVDLLMKFSNQVTEIATSQITRQQMDARRKQANKEYDSMQGHFASFPAIKESKSVKKKIAEHDYKVINERLNKEMSVQKTLVEGVATLFSQAAEVKPTSSRAILSTGLTQQDLDRLQTKYDGWKQDVQAEYDSLKKHVLAQHVDLKKEVHAQQDELRKDMHDKYNRLRKDVQEQYDGLRRDLRVQEGDLKQEFFHVKRLADKASCDSGQVPQCMSQVKRHDAELRDIRDNGQRHDDELKDVRTKLDILKRTVIAAEPAQTAALSGKMRVDRLEKDSAGLVTTVARMKEKLDVLSTFTMGDDDEPVDTPVDRKSNIGRKVQQLQQQMDRVDSRLQTMQGAVQEEGKDTVVKRLKNLDRLVNNLASQVQSNELPLPQRLSQLEQDYNTLEADLKAIKASPQAPLAMYSSITADLEPLSERLDQAEAVMGEYDKQLRDSHDLYIGYINDEVAQLQAQISSVDNARSEDTNSINAALVDVTTNISHVKKELADLGKNGSNVKDTNRAVSKINEALSGLHEMLGRKADAEFVKGKMVSIDQQLKALASSRTPTPGPAQSTTSRPANGTFPLPAISGMGPPATGSPQMNGIPQNILLHVNKIKEDIRDLGAKHDSLSTVTQRLQTQYNNLTTDEVCQAMLDQFATVWPHAKAYEHSIGGLKVEVAKLQQETQKLIGKANKNVELVSTTANAAGKIAEEAKETAEAASRSAAAADSVALSVRGDMQKLSNRVNNAESLAQTASTAASAAQRDMGNVKETVSAMQQQAEQETPATNGTAAEITQEQIDDFQRQVEAIGEKAEQALKLSESHATKLGKTSGLEVTRKEFRDLRKECERLTGQVAVNDSTINSGERELVTMKGELERLTDRLVDAETRVKLLEEEYLH</sequence>
<evidence type="ECO:0000256" key="1">
    <source>
        <dbReference type="SAM" id="Coils"/>
    </source>
</evidence>
<feature type="compositionally biased region" description="Basic and acidic residues" evidence="2">
    <location>
        <begin position="1"/>
        <end position="10"/>
    </location>
</feature>
<evidence type="ECO:0000313" key="3">
    <source>
        <dbReference type="EMBL" id="KAK4542729.1"/>
    </source>
</evidence>
<accession>A0AAV9JCQ9</accession>
<gene>
    <name evidence="3" type="ORF">LTR36_006301</name>
</gene>
<organism evidence="3 4">
    <name type="scientific">Oleoguttula mirabilis</name>
    <dbReference type="NCBI Taxonomy" id="1507867"/>
    <lineage>
        <taxon>Eukaryota</taxon>
        <taxon>Fungi</taxon>
        <taxon>Dikarya</taxon>
        <taxon>Ascomycota</taxon>
        <taxon>Pezizomycotina</taxon>
        <taxon>Dothideomycetes</taxon>
        <taxon>Dothideomycetidae</taxon>
        <taxon>Mycosphaerellales</taxon>
        <taxon>Teratosphaeriaceae</taxon>
        <taxon>Oleoguttula</taxon>
    </lineage>
</organism>
<feature type="compositionally biased region" description="Polar residues" evidence="2">
    <location>
        <begin position="40"/>
        <end position="61"/>
    </location>
</feature>
<dbReference type="EMBL" id="JAVFHQ010000039">
    <property type="protein sequence ID" value="KAK4542729.1"/>
    <property type="molecule type" value="Genomic_DNA"/>
</dbReference>
<evidence type="ECO:0000256" key="2">
    <source>
        <dbReference type="SAM" id="MobiDB-lite"/>
    </source>
</evidence>
<feature type="region of interest" description="Disordered" evidence="2">
    <location>
        <begin position="1"/>
        <end position="114"/>
    </location>
</feature>
<dbReference type="Proteomes" id="UP001324427">
    <property type="component" value="Unassembled WGS sequence"/>
</dbReference>
<proteinExistence type="predicted"/>
<keyword evidence="4" id="KW-1185">Reference proteome</keyword>
<dbReference type="PANTHER" id="PTHR18937">
    <property type="entry name" value="STRUCTURAL MAINTENANCE OF CHROMOSOMES SMC FAMILY MEMBER"/>
    <property type="match status" value="1"/>
</dbReference>
<evidence type="ECO:0000313" key="4">
    <source>
        <dbReference type="Proteomes" id="UP001324427"/>
    </source>
</evidence>
<dbReference type="Gene3D" id="1.10.287.1490">
    <property type="match status" value="1"/>
</dbReference>
<feature type="coiled-coil region" evidence="1">
    <location>
        <begin position="916"/>
        <end position="1019"/>
    </location>
</feature>
<comment type="caution">
    <text evidence="3">The sequence shown here is derived from an EMBL/GenBank/DDBJ whole genome shotgun (WGS) entry which is preliminary data.</text>
</comment>
<reference evidence="3 4" key="1">
    <citation type="submission" date="2021-11" db="EMBL/GenBank/DDBJ databases">
        <title>Black yeast isolated from Biological Soil Crust.</title>
        <authorList>
            <person name="Kurbessoian T."/>
        </authorList>
    </citation>
    <scope>NUCLEOTIDE SEQUENCE [LARGE SCALE GENOMIC DNA]</scope>
    <source>
        <strain evidence="3 4">CCFEE 5522</strain>
    </source>
</reference>
<keyword evidence="1" id="KW-0175">Coiled coil</keyword>
<feature type="region of interest" description="Disordered" evidence="2">
    <location>
        <begin position="686"/>
        <end position="705"/>
    </location>
</feature>
<dbReference type="SUPFAM" id="SSF57997">
    <property type="entry name" value="Tropomyosin"/>
    <property type="match status" value="1"/>
</dbReference>